<name>A0A6J6BRB9_9ZZZZ</name>
<gene>
    <name evidence="1" type="ORF">UFOPK1446_00431</name>
</gene>
<reference evidence="1" key="1">
    <citation type="submission" date="2020-05" db="EMBL/GenBank/DDBJ databases">
        <authorList>
            <person name="Chiriac C."/>
            <person name="Salcher M."/>
            <person name="Ghai R."/>
            <person name="Kavagutti S V."/>
        </authorList>
    </citation>
    <scope>NUCLEOTIDE SEQUENCE</scope>
</reference>
<dbReference type="AlphaFoldDB" id="A0A6J6BRB9"/>
<organism evidence="1">
    <name type="scientific">freshwater metagenome</name>
    <dbReference type="NCBI Taxonomy" id="449393"/>
    <lineage>
        <taxon>unclassified sequences</taxon>
        <taxon>metagenomes</taxon>
        <taxon>ecological metagenomes</taxon>
    </lineage>
</organism>
<sequence length="39" mass="4141">MGSEAVDVFYITDAQGNKLDQSSVDRVVQSLEAALVAVN</sequence>
<dbReference type="EMBL" id="CAEZSO010000066">
    <property type="protein sequence ID" value="CAB4541526.1"/>
    <property type="molecule type" value="Genomic_DNA"/>
</dbReference>
<accession>A0A6J6BRB9</accession>
<protein>
    <submittedName>
        <fullName evidence="1">Unannotated protein</fullName>
    </submittedName>
</protein>
<proteinExistence type="predicted"/>
<evidence type="ECO:0000313" key="1">
    <source>
        <dbReference type="EMBL" id="CAB4541526.1"/>
    </source>
</evidence>